<keyword evidence="3" id="KW-1185">Reference proteome</keyword>
<dbReference type="EMBL" id="LT828648">
    <property type="protein sequence ID" value="SLM46223.1"/>
    <property type="molecule type" value="Genomic_DNA"/>
</dbReference>
<accession>A0A1W1I051</accession>
<sequence>MHTPINNQKIAATFRAMAELLASRRANPYRVRAYRRAADSVLSLEEDLASVAQRQALEDIDGIGRELAEKIEEFLRTGTVKSYESLKTPLPDPVKEWAALPGLSDSLVTYLYTRLSITTLEDLERLVRSHMLRTVPGFTGPEDALLNAIASLRSRTQPTTDAAP</sequence>
<dbReference type="AlphaFoldDB" id="A0A1W1I051"/>
<dbReference type="SUPFAM" id="SSF47802">
    <property type="entry name" value="DNA polymerase beta, N-terminal domain-like"/>
    <property type="match status" value="1"/>
</dbReference>
<evidence type="ECO:0000313" key="3">
    <source>
        <dbReference type="Proteomes" id="UP000192042"/>
    </source>
</evidence>
<dbReference type="STRING" id="1325564.NSJP_0051"/>
<dbReference type="RefSeq" id="WP_231989445.1">
    <property type="nucleotide sequence ID" value="NZ_LT828648.1"/>
</dbReference>
<dbReference type="GO" id="GO:0003677">
    <property type="term" value="F:DNA binding"/>
    <property type="evidence" value="ECO:0007669"/>
    <property type="project" value="InterPro"/>
</dbReference>
<dbReference type="PANTHER" id="PTHR11276">
    <property type="entry name" value="DNA POLYMERASE TYPE-X FAMILY MEMBER"/>
    <property type="match status" value="1"/>
</dbReference>
<dbReference type="Proteomes" id="UP000192042">
    <property type="component" value="Chromosome I"/>
</dbReference>
<dbReference type="KEGG" id="nja:NSJP_0051"/>
<evidence type="ECO:0000313" key="2">
    <source>
        <dbReference type="EMBL" id="SLM46223.1"/>
    </source>
</evidence>
<reference evidence="2 3" key="1">
    <citation type="submission" date="2017-03" db="EMBL/GenBank/DDBJ databases">
        <authorList>
            <person name="Afonso C.L."/>
            <person name="Miller P.J."/>
            <person name="Scott M.A."/>
            <person name="Spackman E."/>
            <person name="Goraichik I."/>
            <person name="Dimitrov K.M."/>
            <person name="Suarez D.L."/>
            <person name="Swayne D.E."/>
        </authorList>
    </citation>
    <scope>NUCLEOTIDE SEQUENCE [LARGE SCALE GENOMIC DNA]</scope>
    <source>
        <strain evidence="2">Genome sequencing of Nitrospira japonica strain NJ11</strain>
    </source>
</reference>
<dbReference type="Gene3D" id="1.10.150.20">
    <property type="entry name" value="5' to 3' exonuclease, C-terminal subdomain"/>
    <property type="match status" value="1"/>
</dbReference>
<dbReference type="Pfam" id="PF14716">
    <property type="entry name" value="HHH_8"/>
    <property type="match status" value="1"/>
</dbReference>
<dbReference type="Gene3D" id="1.10.150.110">
    <property type="entry name" value="DNA polymerase beta, N-terminal domain-like"/>
    <property type="match status" value="1"/>
</dbReference>
<name>A0A1W1I051_9BACT</name>
<dbReference type="InterPro" id="IPR027421">
    <property type="entry name" value="DNA_pol_lamdba_lyase_dom_sf"/>
</dbReference>
<dbReference type="GO" id="GO:0003887">
    <property type="term" value="F:DNA-directed DNA polymerase activity"/>
    <property type="evidence" value="ECO:0007669"/>
    <property type="project" value="InterPro"/>
</dbReference>
<organism evidence="2 3">
    <name type="scientific">Nitrospira japonica</name>
    <dbReference type="NCBI Taxonomy" id="1325564"/>
    <lineage>
        <taxon>Bacteria</taxon>
        <taxon>Pseudomonadati</taxon>
        <taxon>Nitrospirota</taxon>
        <taxon>Nitrospiria</taxon>
        <taxon>Nitrospirales</taxon>
        <taxon>Nitrospiraceae</taxon>
        <taxon>Nitrospira</taxon>
    </lineage>
</organism>
<proteinExistence type="predicted"/>
<dbReference type="InterPro" id="IPR022312">
    <property type="entry name" value="DNA_pol_X"/>
</dbReference>
<dbReference type="GO" id="GO:0006281">
    <property type="term" value="P:DNA repair"/>
    <property type="evidence" value="ECO:0007669"/>
    <property type="project" value="InterPro"/>
</dbReference>
<evidence type="ECO:0000259" key="1">
    <source>
        <dbReference type="Pfam" id="PF14716"/>
    </source>
</evidence>
<gene>
    <name evidence="2" type="ORF">NSJP_0051</name>
</gene>
<dbReference type="InterPro" id="IPR010996">
    <property type="entry name" value="HHH_MUS81"/>
</dbReference>
<dbReference type="PANTHER" id="PTHR11276:SF28">
    <property type="entry name" value="DNA POLYMERASE LAMBDA"/>
    <property type="match status" value="1"/>
</dbReference>
<feature type="domain" description="Crossover junction endonuclease MUS81-like HHH" evidence="1">
    <location>
        <begin position="6"/>
        <end position="79"/>
    </location>
</feature>
<protein>
    <submittedName>
        <fullName evidence="2">Putative DNA polymerase IV, family X (N-terminal)</fullName>
    </submittedName>
</protein>